<feature type="compositionally biased region" description="Polar residues" evidence="1">
    <location>
        <begin position="1"/>
        <end position="15"/>
    </location>
</feature>
<name>A0A1B6GYH4_9HEMI</name>
<feature type="non-terminal residue" evidence="2">
    <location>
        <position position="1"/>
    </location>
</feature>
<feature type="non-terminal residue" evidence="2">
    <location>
        <position position="177"/>
    </location>
</feature>
<proteinExistence type="predicted"/>
<evidence type="ECO:0000256" key="1">
    <source>
        <dbReference type="SAM" id="MobiDB-lite"/>
    </source>
</evidence>
<reference evidence="2" key="1">
    <citation type="submission" date="2015-11" db="EMBL/GenBank/DDBJ databases">
        <title>De novo transcriptome assembly of four potential Pierce s Disease insect vectors from Arizona vineyards.</title>
        <authorList>
            <person name="Tassone E.E."/>
        </authorList>
    </citation>
    <scope>NUCLEOTIDE SEQUENCE</scope>
</reference>
<evidence type="ECO:0000313" key="2">
    <source>
        <dbReference type="EMBL" id="JAS67462.1"/>
    </source>
</evidence>
<dbReference type="EMBL" id="GECZ01002307">
    <property type="protein sequence ID" value="JAS67462.1"/>
    <property type="molecule type" value="Transcribed_RNA"/>
</dbReference>
<feature type="region of interest" description="Disordered" evidence="1">
    <location>
        <begin position="1"/>
        <end position="20"/>
    </location>
</feature>
<accession>A0A1B6GYH4</accession>
<organism evidence="2">
    <name type="scientific">Cuerna arida</name>
    <dbReference type="NCBI Taxonomy" id="1464854"/>
    <lineage>
        <taxon>Eukaryota</taxon>
        <taxon>Metazoa</taxon>
        <taxon>Ecdysozoa</taxon>
        <taxon>Arthropoda</taxon>
        <taxon>Hexapoda</taxon>
        <taxon>Insecta</taxon>
        <taxon>Pterygota</taxon>
        <taxon>Neoptera</taxon>
        <taxon>Paraneoptera</taxon>
        <taxon>Hemiptera</taxon>
        <taxon>Auchenorrhyncha</taxon>
        <taxon>Membracoidea</taxon>
        <taxon>Cicadellidae</taxon>
        <taxon>Cicadellinae</taxon>
        <taxon>Proconiini</taxon>
        <taxon>Cuerna</taxon>
    </lineage>
</organism>
<gene>
    <name evidence="2" type="ORF">g.6536</name>
</gene>
<dbReference type="AlphaFoldDB" id="A0A1B6GYH4"/>
<sequence length="177" mass="20356">TNSPSQLKSQSNEQLDTSKDEIEEKIQNIENIDDMDMETSLSLAVEAGNALVHENAKLKDEYSSLQEKFVRMEGMLANKEEMIEEIEAKAERYRSKIEELREQIQHLQTQLEKEKHLKLEIQKAYEDNDNEQSSHIIDQTQKISEVKKTISSLESKLNTQKDPVCDCSINLVATQTT</sequence>
<protein>
    <submittedName>
        <fullName evidence="2">Uncharacterized protein</fullName>
    </submittedName>
</protein>